<keyword evidence="2" id="KW-1185">Reference proteome</keyword>
<gene>
    <name evidence="1" type="ordered locus">A2cp1_1307</name>
</gene>
<dbReference type="KEGG" id="acp:A2cp1_1307"/>
<dbReference type="EMBL" id="CP001359">
    <property type="protein sequence ID" value="ACL64651.1"/>
    <property type="molecule type" value="Genomic_DNA"/>
</dbReference>
<reference evidence="1" key="1">
    <citation type="submission" date="2009-01" db="EMBL/GenBank/DDBJ databases">
        <title>Complete sequence of Anaeromyxobacter dehalogenans 2CP-1.</title>
        <authorList>
            <consortium name="US DOE Joint Genome Institute"/>
            <person name="Lucas S."/>
            <person name="Copeland A."/>
            <person name="Lapidus A."/>
            <person name="Glavina del Rio T."/>
            <person name="Dalin E."/>
            <person name="Tice H."/>
            <person name="Bruce D."/>
            <person name="Goodwin L."/>
            <person name="Pitluck S."/>
            <person name="Saunders E."/>
            <person name="Brettin T."/>
            <person name="Detter J.C."/>
            <person name="Han C."/>
            <person name="Larimer F."/>
            <person name="Land M."/>
            <person name="Hauser L."/>
            <person name="Kyrpides N."/>
            <person name="Ovchinnikova G."/>
            <person name="Beliaev A.S."/>
            <person name="Richardson P."/>
        </authorList>
    </citation>
    <scope>NUCLEOTIDE SEQUENCE</scope>
    <source>
        <strain evidence="1">2CP-1</strain>
    </source>
</reference>
<dbReference type="AlphaFoldDB" id="B8JGI0"/>
<protein>
    <submittedName>
        <fullName evidence="1">Uncharacterized protein</fullName>
    </submittedName>
</protein>
<sequence>MAGRVTVNGGWIDAERHLLRVPSELVAQTKELVGTEMRAAAGDMLANVTGGVLKTVSGSLAASVKGTARVRQGYTVSGRAGSRYFIGRFWDDGFTRHGRRYRRPWAEPVVNARAQAIADNIERLIDRVYTDGGYGR</sequence>
<evidence type="ECO:0000313" key="2">
    <source>
        <dbReference type="Proteomes" id="UP000007089"/>
    </source>
</evidence>
<dbReference type="Proteomes" id="UP000007089">
    <property type="component" value="Chromosome"/>
</dbReference>
<evidence type="ECO:0000313" key="1">
    <source>
        <dbReference type="EMBL" id="ACL64651.1"/>
    </source>
</evidence>
<dbReference type="RefSeq" id="WP_012632625.1">
    <property type="nucleotide sequence ID" value="NC_011891.1"/>
</dbReference>
<proteinExistence type="predicted"/>
<accession>B8JGI0</accession>
<dbReference type="HOGENOM" id="CLU_1871087_0_0_7"/>
<name>B8JGI0_ANAD2</name>
<organism evidence="1 2">
    <name type="scientific">Anaeromyxobacter dehalogenans (strain ATCC BAA-258 / DSM 21875 / 2CP-1)</name>
    <dbReference type="NCBI Taxonomy" id="455488"/>
    <lineage>
        <taxon>Bacteria</taxon>
        <taxon>Pseudomonadati</taxon>
        <taxon>Myxococcota</taxon>
        <taxon>Myxococcia</taxon>
        <taxon>Myxococcales</taxon>
        <taxon>Cystobacterineae</taxon>
        <taxon>Anaeromyxobacteraceae</taxon>
        <taxon>Anaeromyxobacter</taxon>
    </lineage>
</organism>